<keyword evidence="6" id="KW-1185">Reference proteome</keyword>
<dbReference type="InterPro" id="IPR018060">
    <property type="entry name" value="HTH_AraC"/>
</dbReference>
<evidence type="ECO:0000256" key="2">
    <source>
        <dbReference type="ARBA" id="ARBA00023125"/>
    </source>
</evidence>
<keyword evidence="2 5" id="KW-0238">DNA-binding</keyword>
<evidence type="ECO:0000313" key="5">
    <source>
        <dbReference type="EMBL" id="AJQ95633.1"/>
    </source>
</evidence>
<evidence type="ECO:0000259" key="4">
    <source>
        <dbReference type="PROSITE" id="PS01124"/>
    </source>
</evidence>
<reference evidence="5 6" key="1">
    <citation type="submission" date="2014-01" db="EMBL/GenBank/DDBJ databases">
        <title>Full genme sequencing of cellulolytic bacterium Gynuella sunshinyii YC6258T gen. nov., sp. nov.</title>
        <authorList>
            <person name="Khan H."/>
            <person name="Chung E.J."/>
            <person name="Chung Y.R."/>
        </authorList>
    </citation>
    <scope>NUCLEOTIDE SEQUENCE [LARGE SCALE GENOMIC DNA]</scope>
    <source>
        <strain evidence="5 6">YC6258</strain>
    </source>
</reference>
<dbReference type="SMART" id="SM00342">
    <property type="entry name" value="HTH_ARAC"/>
    <property type="match status" value="1"/>
</dbReference>
<dbReference type="InterPro" id="IPR009057">
    <property type="entry name" value="Homeodomain-like_sf"/>
</dbReference>
<dbReference type="Pfam" id="PF12833">
    <property type="entry name" value="HTH_18"/>
    <property type="match status" value="1"/>
</dbReference>
<organism evidence="5 6">
    <name type="scientific">Gynuella sunshinyii YC6258</name>
    <dbReference type="NCBI Taxonomy" id="1445510"/>
    <lineage>
        <taxon>Bacteria</taxon>
        <taxon>Pseudomonadati</taxon>
        <taxon>Pseudomonadota</taxon>
        <taxon>Gammaproteobacteria</taxon>
        <taxon>Oceanospirillales</taxon>
        <taxon>Saccharospirillaceae</taxon>
        <taxon>Gynuella</taxon>
    </lineage>
</organism>
<dbReference type="OrthoDB" id="9816461at2"/>
<dbReference type="PRINTS" id="PR00032">
    <property type="entry name" value="HTHARAC"/>
</dbReference>
<dbReference type="KEGG" id="gsn:YC6258_03597"/>
<gene>
    <name evidence="5" type="ORF">YC6258_03597</name>
</gene>
<keyword evidence="1" id="KW-0805">Transcription regulation</keyword>
<dbReference type="SUPFAM" id="SSF46689">
    <property type="entry name" value="Homeodomain-like"/>
    <property type="match status" value="1"/>
</dbReference>
<dbReference type="InterPro" id="IPR018062">
    <property type="entry name" value="HTH_AraC-typ_CS"/>
</dbReference>
<proteinExistence type="predicted"/>
<evidence type="ECO:0000256" key="3">
    <source>
        <dbReference type="ARBA" id="ARBA00023163"/>
    </source>
</evidence>
<evidence type="ECO:0000313" key="6">
    <source>
        <dbReference type="Proteomes" id="UP000032266"/>
    </source>
</evidence>
<sequence length="326" mass="36339">MSEEKENTHKTGYALDLEALPSQQERSKAWTQWVLATFPGLIVSKMTGDKTNALVRLAKVGAIRLHSIIQTSQIMMNKPDAITPSEQTVGFIIQKSGHSEIELNNRHIQLRKGTMGILDGGYEFTLESIGTSHTHVFTMPRGMALAKLPGLLESPVSVIQADEPLLDYISFIIEHSFEHQSLLSNKQTTVWASALMSLLEGVNIPSSPDAMQVHWRVKRGLSEINTKAHDENLTAEDIAIEQNISRRRLDKLFLEEIGSTISFQISEKRLTAAAAALCDPGNLKKNITTIAYDCGYKDGAHFSRAFKLKFGISPKAWRRQTLNEQK</sequence>
<accession>A0A0C5VQC9</accession>
<feature type="domain" description="HTH araC/xylS-type" evidence="4">
    <location>
        <begin position="218"/>
        <end position="320"/>
    </location>
</feature>
<dbReference type="InterPro" id="IPR050204">
    <property type="entry name" value="AraC_XylS_family_regulators"/>
</dbReference>
<evidence type="ECO:0000256" key="1">
    <source>
        <dbReference type="ARBA" id="ARBA00023015"/>
    </source>
</evidence>
<dbReference type="EMBL" id="CP007142">
    <property type="protein sequence ID" value="AJQ95633.1"/>
    <property type="molecule type" value="Genomic_DNA"/>
</dbReference>
<protein>
    <submittedName>
        <fullName evidence="5">AraC-type DNA-binding domain-containing protein</fullName>
    </submittedName>
</protein>
<dbReference type="GO" id="GO:0043565">
    <property type="term" value="F:sequence-specific DNA binding"/>
    <property type="evidence" value="ECO:0007669"/>
    <property type="project" value="InterPro"/>
</dbReference>
<name>A0A0C5VQC9_9GAMM</name>
<dbReference type="STRING" id="1445510.YC6258_03597"/>
<dbReference type="PANTHER" id="PTHR46796:SF6">
    <property type="entry name" value="ARAC SUBFAMILY"/>
    <property type="match status" value="1"/>
</dbReference>
<keyword evidence="3" id="KW-0804">Transcription</keyword>
<dbReference type="InterPro" id="IPR020449">
    <property type="entry name" value="Tscrpt_reg_AraC-type_HTH"/>
</dbReference>
<dbReference type="PANTHER" id="PTHR46796">
    <property type="entry name" value="HTH-TYPE TRANSCRIPTIONAL ACTIVATOR RHAS-RELATED"/>
    <property type="match status" value="1"/>
</dbReference>
<dbReference type="PROSITE" id="PS01124">
    <property type="entry name" value="HTH_ARAC_FAMILY_2"/>
    <property type="match status" value="1"/>
</dbReference>
<dbReference type="AlphaFoldDB" id="A0A0C5VQC9"/>
<dbReference type="RefSeq" id="WP_044617869.1">
    <property type="nucleotide sequence ID" value="NZ_CP007142.1"/>
</dbReference>
<dbReference type="HOGENOM" id="CLU_049704_4_1_6"/>
<dbReference type="Proteomes" id="UP000032266">
    <property type="component" value="Chromosome"/>
</dbReference>
<dbReference type="PROSITE" id="PS00041">
    <property type="entry name" value="HTH_ARAC_FAMILY_1"/>
    <property type="match status" value="1"/>
</dbReference>
<dbReference type="Gene3D" id="1.10.10.60">
    <property type="entry name" value="Homeodomain-like"/>
    <property type="match status" value="1"/>
</dbReference>
<dbReference type="GO" id="GO:0003700">
    <property type="term" value="F:DNA-binding transcription factor activity"/>
    <property type="evidence" value="ECO:0007669"/>
    <property type="project" value="InterPro"/>
</dbReference>